<feature type="binding site" evidence="11">
    <location>
        <position position="605"/>
    </location>
    <ligand>
        <name>L-methionine</name>
        <dbReference type="ChEBI" id="CHEBI:57844"/>
    </ligand>
</feature>
<dbReference type="InterPro" id="IPR038071">
    <property type="entry name" value="UROD/MetE-like_sf"/>
</dbReference>
<dbReference type="Gene3D" id="3.20.20.210">
    <property type="match status" value="2"/>
</dbReference>
<evidence type="ECO:0000256" key="9">
    <source>
        <dbReference type="ARBA" id="ARBA00022833"/>
    </source>
</evidence>
<evidence type="ECO:0000259" key="15">
    <source>
        <dbReference type="Pfam" id="PF08267"/>
    </source>
</evidence>
<dbReference type="PIRSF" id="PIRSF000382">
    <property type="entry name" value="MeTrfase_B12_ind"/>
    <property type="match status" value="1"/>
</dbReference>
<name>A0A077D3E0_9STRA</name>
<evidence type="ECO:0000256" key="7">
    <source>
        <dbReference type="ARBA" id="ARBA00022679"/>
    </source>
</evidence>
<organism evidence="16">
    <name type="scientific">Fragilariopsis kerguelensis</name>
    <dbReference type="NCBI Taxonomy" id="186038"/>
    <lineage>
        <taxon>Eukaryota</taxon>
        <taxon>Sar</taxon>
        <taxon>Stramenopiles</taxon>
        <taxon>Ochrophyta</taxon>
        <taxon>Bacillariophyta</taxon>
        <taxon>Bacillariophyceae</taxon>
        <taxon>Bacillariophycidae</taxon>
        <taxon>Bacillariales</taxon>
        <taxon>Bacillariaceae</taxon>
        <taxon>Fragilariopsis</taxon>
    </lineage>
</organism>
<feature type="binding site" evidence="11">
    <location>
        <position position="490"/>
    </location>
    <ligand>
        <name>L-methionine</name>
        <dbReference type="ChEBI" id="CHEBI:57844"/>
    </ligand>
</feature>
<dbReference type="AlphaFoldDB" id="A0A077D3E0"/>
<feature type="binding site" evidence="12">
    <location>
        <position position="671"/>
    </location>
    <ligand>
        <name>Zn(2+)</name>
        <dbReference type="ChEBI" id="CHEBI:29105"/>
        <label>1</label>
        <note>catalytic</note>
    </ligand>
</feature>
<dbReference type="GO" id="GO:0032259">
    <property type="term" value="P:methylation"/>
    <property type="evidence" value="ECO:0007669"/>
    <property type="project" value="UniProtKB-KW"/>
</dbReference>
<feature type="domain" description="Cobalamin-independent methionine synthase MetE N-terminal" evidence="15">
    <location>
        <begin position="6"/>
        <end position="319"/>
    </location>
</feature>
<comment type="pathway">
    <text evidence="2">Amino-acid biosynthesis; L-methionine biosynthesis via de novo pathway; L-methionine from L-homocysteine (MetE route): step 1/1.</text>
</comment>
<feature type="binding site" evidence="12">
    <location>
        <position position="649"/>
    </location>
    <ligand>
        <name>Zn(2+)</name>
        <dbReference type="ChEBI" id="CHEBI:29105"/>
        <label>1</label>
        <note>catalytic</note>
    </ligand>
</feature>
<keyword evidence="10" id="KW-0486">Methionine biosynthesis</keyword>
<feature type="active site" description="Proton donor" evidence="13">
    <location>
        <position position="700"/>
    </location>
</feature>
<evidence type="ECO:0000259" key="14">
    <source>
        <dbReference type="Pfam" id="PF01717"/>
    </source>
</evidence>
<feature type="binding site" evidence="12">
    <location>
        <position position="732"/>
    </location>
    <ligand>
        <name>Zn(2+)</name>
        <dbReference type="ChEBI" id="CHEBI:29105"/>
        <label>1</label>
        <note>catalytic</note>
    </ligand>
</feature>
<evidence type="ECO:0000256" key="10">
    <source>
        <dbReference type="ARBA" id="ARBA00023167"/>
    </source>
</evidence>
<feature type="binding site" evidence="12">
    <location>
        <position position="647"/>
    </location>
    <ligand>
        <name>Zn(2+)</name>
        <dbReference type="ChEBI" id="CHEBI:29105"/>
        <label>1</label>
        <note>catalytic</note>
    </ligand>
</feature>
<gene>
    <name evidence="16" type="primary">MetE</name>
</gene>
<comment type="function">
    <text evidence="1">Catalyzes the transfer of a methyl group from 5-methyltetrahydrofolate to homocysteine resulting in methionine formation.</text>
</comment>
<dbReference type="InterPro" id="IPR002629">
    <property type="entry name" value="Met_Synth_C/arc"/>
</dbReference>
<evidence type="ECO:0000256" key="1">
    <source>
        <dbReference type="ARBA" id="ARBA00002777"/>
    </source>
</evidence>
<dbReference type="InterPro" id="IPR006276">
    <property type="entry name" value="Cobalamin-indep_Met_synthase"/>
</dbReference>
<evidence type="ECO:0000256" key="13">
    <source>
        <dbReference type="PIRSR" id="PIRSR000382-3"/>
    </source>
</evidence>
<feature type="binding site" evidence="11">
    <location>
        <begin position="521"/>
        <end position="522"/>
    </location>
    <ligand>
        <name>5-methyltetrahydropteroyltri-L-glutamate</name>
        <dbReference type="ChEBI" id="CHEBI:58207"/>
    </ligand>
</feature>
<comment type="similarity">
    <text evidence="3">Belongs to the vitamin-B12 independent methionine synthase family.</text>
</comment>
<evidence type="ECO:0000256" key="5">
    <source>
        <dbReference type="ARBA" id="ARBA00022603"/>
    </source>
</evidence>
<keyword evidence="8 12" id="KW-0479">Metal-binding</keyword>
<dbReference type="PANTHER" id="PTHR30519">
    <property type="entry name" value="5-METHYLTETRAHYDROPTEROYLTRIGLUTAMATE--HOMOCYSTEINE METHYLTRANSFERASE"/>
    <property type="match status" value="1"/>
</dbReference>
<evidence type="ECO:0000256" key="4">
    <source>
        <dbReference type="ARBA" id="ARBA00012034"/>
    </source>
</evidence>
<dbReference type="NCBIfam" id="NF003556">
    <property type="entry name" value="PRK05222.1"/>
    <property type="match status" value="1"/>
</dbReference>
<proteinExistence type="inferred from homology"/>
<keyword evidence="9 12" id="KW-0862">Zinc</keyword>
<evidence type="ECO:0000256" key="6">
    <source>
        <dbReference type="ARBA" id="ARBA00022605"/>
    </source>
</evidence>
<evidence type="ECO:0000313" key="16">
    <source>
        <dbReference type="EMBL" id="AIL25367.1"/>
    </source>
</evidence>
<dbReference type="Pfam" id="PF01717">
    <property type="entry name" value="Meth_synt_2"/>
    <property type="match status" value="1"/>
</dbReference>
<evidence type="ECO:0000256" key="12">
    <source>
        <dbReference type="PIRSR" id="PIRSR000382-2"/>
    </source>
</evidence>
<feature type="binding site" evidence="11">
    <location>
        <begin position="437"/>
        <end position="439"/>
    </location>
    <ligand>
        <name>L-methionine</name>
        <dbReference type="ChEBI" id="CHEBI:57844"/>
    </ligand>
</feature>
<dbReference type="InterPro" id="IPR013215">
    <property type="entry name" value="Cbl-indep_Met_Synth_N"/>
</dbReference>
<dbReference type="GO" id="GO:0008270">
    <property type="term" value="F:zinc ion binding"/>
    <property type="evidence" value="ECO:0007669"/>
    <property type="project" value="InterPro"/>
</dbReference>
<feature type="binding site" evidence="11">
    <location>
        <position position="21"/>
    </location>
    <ligand>
        <name>5-methyltetrahydropteroyltri-L-glutamate</name>
        <dbReference type="ChEBI" id="CHEBI:58207"/>
    </ligand>
</feature>
<feature type="domain" description="Cobalamin-independent methionine synthase MetE C-terminal/archaeal" evidence="14">
    <location>
        <begin position="432"/>
        <end position="754"/>
    </location>
</feature>
<protein>
    <recommendedName>
        <fullName evidence="4">5-methyltetrahydropteroyltriglutamate--homocysteine S-methyltransferase</fullName>
        <ecNumber evidence="4">2.1.1.14</ecNumber>
    </recommendedName>
</protein>
<dbReference type="GO" id="GO:0009086">
    <property type="term" value="P:methionine biosynthetic process"/>
    <property type="evidence" value="ECO:0007669"/>
    <property type="project" value="UniProtKB-KW"/>
</dbReference>
<dbReference type="UniPathway" id="UPA00051">
    <property type="reaction ID" value="UER00082"/>
</dbReference>
<evidence type="ECO:0000256" key="3">
    <source>
        <dbReference type="ARBA" id="ARBA00009553"/>
    </source>
</evidence>
<keyword evidence="5 16" id="KW-0489">Methyltransferase</keyword>
<comment type="cofactor">
    <cofactor evidence="12">
        <name>Zn(2+)</name>
        <dbReference type="ChEBI" id="CHEBI:29105"/>
    </cofactor>
    <text evidence="12">Binds 2 Zn(2+) ions per subunit.</text>
</comment>
<reference evidence="16" key="1">
    <citation type="submission" date="2014-05" db="EMBL/GenBank/DDBJ databases">
        <title>Variations in vitamin B12 requirements among bloom-forming diatoms.</title>
        <authorList>
            <person name="Ellis K.A."/>
            <person name="Marchetti A."/>
            <person name="Cohen N.R."/>
        </authorList>
    </citation>
    <scope>NUCLEOTIDE SEQUENCE</scope>
    <source>
        <strain evidence="16">L26-C5</strain>
    </source>
</reference>
<dbReference type="Pfam" id="PF08267">
    <property type="entry name" value="Meth_synt_1"/>
    <property type="match status" value="1"/>
</dbReference>
<evidence type="ECO:0000256" key="2">
    <source>
        <dbReference type="ARBA" id="ARBA00004681"/>
    </source>
</evidence>
<dbReference type="EC" id="2.1.1.14" evidence="4"/>
<feature type="binding site" evidence="11">
    <location>
        <position position="117"/>
    </location>
    <ligand>
        <name>5-methyltetrahydropteroyltri-L-glutamate</name>
        <dbReference type="ChEBI" id="CHEBI:58207"/>
    </ligand>
</feature>
<dbReference type="GO" id="GO:0003871">
    <property type="term" value="F:5-methyltetrahydropteroyltriglutamate-homocysteine S-methyltransferase activity"/>
    <property type="evidence" value="ECO:0007669"/>
    <property type="project" value="UniProtKB-EC"/>
</dbReference>
<dbReference type="EMBL" id="KJ866918">
    <property type="protein sequence ID" value="AIL25367.1"/>
    <property type="molecule type" value="Genomic_DNA"/>
</dbReference>
<feature type="binding site" evidence="11">
    <location>
        <position position="567"/>
    </location>
    <ligand>
        <name>5-methyltetrahydropteroyltri-L-glutamate</name>
        <dbReference type="ChEBI" id="CHEBI:58207"/>
    </ligand>
</feature>
<accession>A0A077D3E0</accession>
<dbReference type="SUPFAM" id="SSF51726">
    <property type="entry name" value="UROD/MetE-like"/>
    <property type="match status" value="2"/>
</dbReference>
<evidence type="ECO:0000256" key="8">
    <source>
        <dbReference type="ARBA" id="ARBA00022723"/>
    </source>
</evidence>
<keyword evidence="6" id="KW-0028">Amino-acid biosynthesis</keyword>
<evidence type="ECO:0000256" key="11">
    <source>
        <dbReference type="PIRSR" id="PIRSR000382-1"/>
    </source>
</evidence>
<dbReference type="CDD" id="cd03311">
    <property type="entry name" value="CIMS_C_terminal_like"/>
    <property type="match status" value="1"/>
</dbReference>
<keyword evidence="7 16" id="KW-0808">Transferase</keyword>
<sequence length="763" mass="86086">MPRFETATLGLSRMGPNRELKFAQEKYWKEQIDLNEFTSRAIKVEEAGWKLQLDSKIDSITVGDYFFYDGVLSWSNWLGIVPKRFGHLEAGVDRMFAMARGIDGSTALSLKKWFTTNYHYLVPEVDTKRSPADFTAYLANVKRGMDFVGVDKSRAVVYGPVTIIRHCVFSDVDGSTDIQRFALLAELIPIYKDLIQKLSDMGVKEIQIHEPALVFDESSSLLPLYKQAYPSILEKKSSATRIDMVTYFEDIGEKNWTWLMGVSEVNKVSLDFTRGDNLKLLRSNGFAKEKVLGVGIINARSPWAMDPSNVAKVVEEIQSLGLAKDRLCIQPSASLQYVPWDLQNGESETFLQHPATKVLAFGKQKLNELNALASSDETFITSTQKAWSVYKSSGVRNKQVRKAIEELKSTDFDRDETFEVRRPKQTPGLPILPTTTIGSFPQTASIRSLRYKLNKGTMSKKDYEAAIDKEIALMIGIQEGLDLDIFVHGEPERTDMVQFFAQHMDGMLFTSNGWVQSFGSRCVRPPIFWADISLDHPMTTREFKVAQDLTKKPVKGMLTGPITILNWSFPRADISRKEQAFQIALALRKEIAYLEEAGCQVIQVDEPALREAMPMRPQGREEYLTWAVDAFRLATAGAKNETSIHTHMCYCEFADCMEAIDRMDADVNSIENARSDNATLRAFKDIGYKKGLGPGLYDIHSPVVPTQDFIKTKLESFVDTMEVNQITVNPDCGLKTRAWPETIAALRNMVEVTKNMRAEILSA</sequence>